<dbReference type="RefSeq" id="WP_322446989.1">
    <property type="nucleotide sequence ID" value="NZ_JAXOFX010000008.1"/>
</dbReference>
<proteinExistence type="predicted"/>
<dbReference type="Gene3D" id="3.40.33.10">
    <property type="entry name" value="CAP"/>
    <property type="match status" value="1"/>
</dbReference>
<organism evidence="3 4">
    <name type="scientific">Robertmurraya mangrovi</name>
    <dbReference type="NCBI Taxonomy" id="3098077"/>
    <lineage>
        <taxon>Bacteria</taxon>
        <taxon>Bacillati</taxon>
        <taxon>Bacillota</taxon>
        <taxon>Bacilli</taxon>
        <taxon>Bacillales</taxon>
        <taxon>Bacillaceae</taxon>
        <taxon>Robertmurraya</taxon>
    </lineage>
</organism>
<sequence>MMKKLVSIGLTCSLLLGGIGLSIQPQQVEAKATKAYTKQQEEVRDYVNSIRKKMGLNTLELNPYLNKAAQNHSKYMLNNNHYDHKESKGRKGFTGVDASARLKAVGADRNLLKGSLSEILSSDTDKTKSIIDGFLDTSYHRESLINPDDKLIGFGIDKNYVTILITDLNESLYEPVFYPYDKQTNVGVGFYGNEIPNPLDQFKVKKSGYIISYNPGDPGVTGAKIKIRDSIGTNIPFHLEGGEDSLTWFIFPKYELAFGETYTVTVEYMAEDDDWKPIKITKTWSFTTKDKPKYSFSSGEANIKINGKYISVFSEFVNEFNTGVEYSHPVRIIKNVAHVDAKMISERLNMTTKTSGSKEITWKSKNKEVKFKVGQKTAKVNGKTVKLSQSPTTIDKKVHVPISFLKETLGAKVSYDKKGKVVNIDLKIDDPVGLKTEFKF</sequence>
<name>A0ABU5IZW9_9BACI</name>
<feature type="domain" description="SCP" evidence="1">
    <location>
        <begin position="45"/>
        <end position="159"/>
    </location>
</feature>
<comment type="caution">
    <text evidence="3">The sequence shown here is derived from an EMBL/GenBank/DDBJ whole genome shotgun (WGS) entry which is preliminary data.</text>
</comment>
<dbReference type="InterPro" id="IPR036582">
    <property type="entry name" value="Mao_N_sf"/>
</dbReference>
<dbReference type="Proteomes" id="UP001290455">
    <property type="component" value="Unassembled WGS sequence"/>
</dbReference>
<dbReference type="Pfam" id="PF07833">
    <property type="entry name" value="Cu_amine_oxidN1"/>
    <property type="match status" value="1"/>
</dbReference>
<evidence type="ECO:0000313" key="3">
    <source>
        <dbReference type="EMBL" id="MDZ5472686.1"/>
    </source>
</evidence>
<dbReference type="CDD" id="cd05379">
    <property type="entry name" value="CAP_bacterial"/>
    <property type="match status" value="1"/>
</dbReference>
<keyword evidence="4" id="KW-1185">Reference proteome</keyword>
<reference evidence="3 4" key="1">
    <citation type="submission" date="2023-11" db="EMBL/GenBank/DDBJ databases">
        <title>Bacillus jintuensis, isolated from a mudflat on the Beibu Gulf coast.</title>
        <authorList>
            <person name="Li M."/>
        </authorList>
    </citation>
    <scope>NUCLEOTIDE SEQUENCE [LARGE SCALE GENOMIC DNA]</scope>
    <source>
        <strain evidence="3 4">31A1R</strain>
    </source>
</reference>
<feature type="domain" description="Copper amine oxidase-like N-terminal" evidence="2">
    <location>
        <begin position="327"/>
        <end position="424"/>
    </location>
</feature>
<dbReference type="InterPro" id="IPR035940">
    <property type="entry name" value="CAP_sf"/>
</dbReference>
<accession>A0ABU5IZW9</accession>
<evidence type="ECO:0000259" key="1">
    <source>
        <dbReference type="Pfam" id="PF00188"/>
    </source>
</evidence>
<protein>
    <submittedName>
        <fullName evidence="3">Stalk domain-containing protein</fullName>
    </submittedName>
</protein>
<evidence type="ECO:0000313" key="4">
    <source>
        <dbReference type="Proteomes" id="UP001290455"/>
    </source>
</evidence>
<dbReference type="PANTHER" id="PTHR31157">
    <property type="entry name" value="SCP DOMAIN-CONTAINING PROTEIN"/>
    <property type="match status" value="1"/>
</dbReference>
<dbReference type="SUPFAM" id="SSF55383">
    <property type="entry name" value="Copper amine oxidase, domain N"/>
    <property type="match status" value="1"/>
</dbReference>
<dbReference type="PANTHER" id="PTHR31157:SF1">
    <property type="entry name" value="SCP DOMAIN-CONTAINING PROTEIN"/>
    <property type="match status" value="1"/>
</dbReference>
<dbReference type="Pfam" id="PF00188">
    <property type="entry name" value="CAP"/>
    <property type="match status" value="1"/>
</dbReference>
<gene>
    <name evidence="3" type="ORF">SM124_13185</name>
</gene>
<dbReference type="Gene3D" id="3.30.457.10">
    <property type="entry name" value="Copper amine oxidase-like, N-terminal domain"/>
    <property type="match status" value="1"/>
</dbReference>
<dbReference type="InterPro" id="IPR012854">
    <property type="entry name" value="Cu_amine_oxidase-like_N"/>
</dbReference>
<evidence type="ECO:0000259" key="2">
    <source>
        <dbReference type="Pfam" id="PF07833"/>
    </source>
</evidence>
<dbReference type="InterPro" id="IPR014044">
    <property type="entry name" value="CAP_dom"/>
</dbReference>
<dbReference type="EMBL" id="JAXOFX010000008">
    <property type="protein sequence ID" value="MDZ5472686.1"/>
    <property type="molecule type" value="Genomic_DNA"/>
</dbReference>
<dbReference type="SUPFAM" id="SSF55797">
    <property type="entry name" value="PR-1-like"/>
    <property type="match status" value="1"/>
</dbReference>